<dbReference type="HOGENOM" id="CLU_729139_0_0_7"/>
<accession>E7AC73</accession>
<evidence type="ECO:0000313" key="2">
    <source>
        <dbReference type="EMBL" id="CBY82155.1"/>
    </source>
</evidence>
<dbReference type="Proteomes" id="UP000007934">
    <property type="component" value="Chromosome"/>
</dbReference>
<dbReference type="AlphaFoldDB" id="E7AC73"/>
<feature type="signal peptide" evidence="1">
    <location>
        <begin position="1"/>
        <end position="21"/>
    </location>
</feature>
<reference evidence="2 3" key="1">
    <citation type="journal article" date="2011" name="Genome Biol. Evol.">
        <title>Comparative whole genome sequence analysis of the carcinogenic bacterial model pathogen Helicobacter felis.</title>
        <authorList>
            <person name="Arnold I.C."/>
            <person name="Zigova Z."/>
            <person name="Holden M."/>
            <person name="Lawley T.D."/>
            <person name="Rad R."/>
            <person name="Dougan G."/>
            <person name="Falkow S."/>
            <person name="Bentley S.D."/>
            <person name="Muller A."/>
        </authorList>
    </citation>
    <scope>NUCLEOTIDE SEQUENCE [LARGE SCALE GENOMIC DNA]</scope>
    <source>
        <strain evidence="3">ATCC 49179 / CCUG 28539 / NCTC 12436 / CS1</strain>
    </source>
</reference>
<gene>
    <name evidence="2" type="ordered locus">Hfelis_00710</name>
</gene>
<organism evidence="2 3">
    <name type="scientific">Helicobacter felis (strain ATCC 49179 / CCUG 28539 / NCTC 12436 / CS1)</name>
    <dbReference type="NCBI Taxonomy" id="936155"/>
    <lineage>
        <taxon>Bacteria</taxon>
        <taxon>Pseudomonadati</taxon>
        <taxon>Campylobacterota</taxon>
        <taxon>Epsilonproteobacteria</taxon>
        <taxon>Campylobacterales</taxon>
        <taxon>Helicobacteraceae</taxon>
        <taxon>Helicobacter</taxon>
    </lineage>
</organism>
<sequence length="379" mass="43869">MKIFLRILLCFLICSLVSLQAMDDRKAMEQVKQWLRDFVPKKTNQDADNYYMISPQAEWSVENKTPIEFKGEKYTFLYAKAKFYANNEATNNAWMCSGVLYQGKLYKGFCLEGFNGILFTQVVEHNQEPYLVLVLGGGFDYYKRPTLPILAFRIIDRTFYLDYYGAQSAYTRIDRYCLSQDDPKGAHKIAMGALNNSLLAQLQMRSKDRLCGVENPPQQSPVDVMMGDRSYRLIQIVPYFYLDNTPLAGCDYIQIPGLGYNALCHGAQVQTKFTHKGRFLTLEDYWQNKPTSKPFAKAYKGFITLKEINGTLYLYQYSQQVSQVETKSAFKELVGTDIFYRQPRDDPSAKNLIKWDQVSISKLSKLETECRFRGLCERR</sequence>
<evidence type="ECO:0000313" key="3">
    <source>
        <dbReference type="Proteomes" id="UP000007934"/>
    </source>
</evidence>
<name>E7AC73_HELFC</name>
<feature type="chain" id="PRO_5003216945" evidence="1">
    <location>
        <begin position="22"/>
        <end position="379"/>
    </location>
</feature>
<protein>
    <submittedName>
        <fullName evidence="2">Uncharacterized protein</fullName>
    </submittedName>
</protein>
<evidence type="ECO:0000256" key="1">
    <source>
        <dbReference type="SAM" id="SignalP"/>
    </source>
</evidence>
<keyword evidence="3" id="KW-1185">Reference proteome</keyword>
<proteinExistence type="predicted"/>
<dbReference type="EMBL" id="FQ670179">
    <property type="protein sequence ID" value="CBY82155.1"/>
    <property type="molecule type" value="Genomic_DNA"/>
</dbReference>
<dbReference type="STRING" id="936155.HFELIS_00710"/>
<keyword evidence="1" id="KW-0732">Signal</keyword>
<dbReference type="KEGG" id="hfe:HFELIS_00710"/>